<keyword evidence="7" id="KW-0378">Hydrolase</keyword>
<evidence type="ECO:0000256" key="4">
    <source>
        <dbReference type="ARBA" id="ARBA00022519"/>
    </source>
</evidence>
<accession>A0A1F6PAW8</accession>
<dbReference type="Gene3D" id="3.40.710.10">
    <property type="entry name" value="DD-peptidase/beta-lactamase superfamily"/>
    <property type="match status" value="1"/>
</dbReference>
<dbReference type="GO" id="GO:0071972">
    <property type="term" value="F:peptidoglycan L,D-transpeptidase activity"/>
    <property type="evidence" value="ECO:0007669"/>
    <property type="project" value="TreeGrafter"/>
</dbReference>
<evidence type="ECO:0000256" key="12">
    <source>
        <dbReference type="ARBA" id="ARBA00023316"/>
    </source>
</evidence>
<name>A0A1F6PAW8_9BACT</name>
<keyword evidence="9" id="KW-0573">Peptidoglycan synthesis</keyword>
<dbReference type="GO" id="GO:0009002">
    <property type="term" value="F:serine-type D-Ala-D-Ala carboxypeptidase activity"/>
    <property type="evidence" value="ECO:0007669"/>
    <property type="project" value="InterPro"/>
</dbReference>
<evidence type="ECO:0000256" key="5">
    <source>
        <dbReference type="ARBA" id="ARBA00022670"/>
    </source>
</evidence>
<evidence type="ECO:0000256" key="11">
    <source>
        <dbReference type="ARBA" id="ARBA00023136"/>
    </source>
</evidence>
<evidence type="ECO:0000256" key="8">
    <source>
        <dbReference type="ARBA" id="ARBA00022960"/>
    </source>
</evidence>
<dbReference type="EMBL" id="MFRA01000001">
    <property type="protein sequence ID" value="OGH93302.1"/>
    <property type="molecule type" value="Genomic_DNA"/>
</dbReference>
<evidence type="ECO:0000256" key="7">
    <source>
        <dbReference type="ARBA" id="ARBA00022801"/>
    </source>
</evidence>
<dbReference type="InterPro" id="IPR012338">
    <property type="entry name" value="Beta-lactam/transpept-like"/>
</dbReference>
<proteinExistence type="predicted"/>
<dbReference type="InterPro" id="IPR036138">
    <property type="entry name" value="PBP_dimer_sf"/>
</dbReference>
<evidence type="ECO:0000259" key="14">
    <source>
        <dbReference type="Pfam" id="PF00905"/>
    </source>
</evidence>
<evidence type="ECO:0000313" key="16">
    <source>
        <dbReference type="EMBL" id="OGH93302.1"/>
    </source>
</evidence>
<dbReference type="Pfam" id="PF03717">
    <property type="entry name" value="PBP_dimer"/>
    <property type="match status" value="1"/>
</dbReference>
<dbReference type="InterPro" id="IPR005311">
    <property type="entry name" value="PBP_dimer"/>
</dbReference>
<dbReference type="GO" id="GO:0006508">
    <property type="term" value="P:proteolysis"/>
    <property type="evidence" value="ECO:0007669"/>
    <property type="project" value="UniProtKB-KW"/>
</dbReference>
<dbReference type="SUPFAM" id="SSF56519">
    <property type="entry name" value="Penicillin binding protein dimerisation domain"/>
    <property type="match status" value="1"/>
</dbReference>
<dbReference type="GO" id="GO:0009252">
    <property type="term" value="P:peptidoglycan biosynthetic process"/>
    <property type="evidence" value="ECO:0007669"/>
    <property type="project" value="UniProtKB-KW"/>
</dbReference>
<keyword evidence="10 13" id="KW-1133">Transmembrane helix</keyword>
<feature type="transmembrane region" description="Helical" evidence="13">
    <location>
        <begin position="58"/>
        <end position="78"/>
    </location>
</feature>
<dbReference type="GO" id="GO:0005886">
    <property type="term" value="C:plasma membrane"/>
    <property type="evidence" value="ECO:0007669"/>
    <property type="project" value="UniProtKB-SubCell"/>
</dbReference>
<dbReference type="AlphaFoldDB" id="A0A1F6PAW8"/>
<keyword evidence="12" id="KW-0961">Cell wall biogenesis/degradation</keyword>
<dbReference type="Pfam" id="PF00905">
    <property type="entry name" value="Transpeptidase"/>
    <property type="match status" value="1"/>
</dbReference>
<reference evidence="16 17" key="1">
    <citation type="journal article" date="2016" name="Nat. Commun.">
        <title>Thousands of microbial genomes shed light on interconnected biogeochemical processes in an aquifer system.</title>
        <authorList>
            <person name="Anantharaman K."/>
            <person name="Brown C.T."/>
            <person name="Hug L.A."/>
            <person name="Sharon I."/>
            <person name="Castelle C.J."/>
            <person name="Probst A.J."/>
            <person name="Thomas B.C."/>
            <person name="Singh A."/>
            <person name="Wilkins M.J."/>
            <person name="Karaoz U."/>
            <person name="Brodie E.L."/>
            <person name="Williams K.H."/>
            <person name="Hubbard S.S."/>
            <person name="Banfield J.F."/>
        </authorList>
    </citation>
    <scope>NUCLEOTIDE SEQUENCE [LARGE SCALE GENOMIC DNA]</scope>
</reference>
<dbReference type="GO" id="GO:0008658">
    <property type="term" value="F:penicillin binding"/>
    <property type="evidence" value="ECO:0007669"/>
    <property type="project" value="InterPro"/>
</dbReference>
<gene>
    <name evidence="16" type="ORF">A2563_01705</name>
</gene>
<evidence type="ECO:0000256" key="13">
    <source>
        <dbReference type="SAM" id="Phobius"/>
    </source>
</evidence>
<evidence type="ECO:0000313" key="17">
    <source>
        <dbReference type="Proteomes" id="UP000176634"/>
    </source>
</evidence>
<dbReference type="InterPro" id="IPR050515">
    <property type="entry name" value="Beta-lactam/transpept"/>
</dbReference>
<dbReference type="Gene3D" id="3.30.1390.30">
    <property type="entry name" value="Penicillin-binding protein 2a, domain 3"/>
    <property type="match status" value="1"/>
</dbReference>
<sequence>MVKLFDISEDKIQRGDLEGKYSHEWVEESFNFESHTGKQIPLSHTRTYLGTSISKKNILIMTLVVMTGLAVLFGKTFYLQIIKGGYYRDLAEGNRIRLRPILSERGIIYDRFHTELVENVPNFSLALIPQDLPRNAGKRDAVLEKVVALSGVNKSQIVDLLKKYSSYSYASLVIKENLDYDSALKLYIQSSFLPGISIEKGSKRKYIASANASSSSLSVSHLLGYLGKLNDQEIAQLKDKEEYLPFDNIGKTGLEKIYEASLRGEYGLKKVEVNAIGQEQSILAEDPPRPGSNLILTLDLEAQKKLEELTKNMLVKLGKKRAAAIAMDPRDGSILAMVSLPAFNNNEFSGGISQQAYSEYTNNPDHPLFNRSIGGTYPSGSVVKLVVAAAALEEKIITPVTAFLSTGGLQIGDRMFRDWKLGGHGSTNVTRGIAWSVNTFFYYVGGGYKNFVGLGVDRIIKYMAFFNIGKKTDIDLTGEASGFLPSKDWKFKTKGEQWYVGDTYNLSIGQGDLLVTPLQVAVWTAAVANGGSVVQPHLGMHLEEPVTHNKLPLNFKKTSVPVSAVNLATVRLGMKECVVYGSCQIMKGLPFSSGGKTGTAQWNANKDNHAWFTSFAPYDNPQIVVAILVEEGEEGSTAAQPIARDFLLWWGKKYLD</sequence>
<keyword evidence="6 13" id="KW-0812">Transmembrane</keyword>
<feature type="domain" description="Penicillin-binding protein transpeptidase" evidence="14">
    <location>
        <begin position="323"/>
        <end position="647"/>
    </location>
</feature>
<dbReference type="NCBIfam" id="TIGR03423">
    <property type="entry name" value="pbp2_mrdA"/>
    <property type="match status" value="1"/>
</dbReference>
<keyword evidence="11 13" id="KW-0472">Membrane</keyword>
<evidence type="ECO:0000256" key="3">
    <source>
        <dbReference type="ARBA" id="ARBA00022475"/>
    </source>
</evidence>
<dbReference type="GO" id="GO:0071555">
    <property type="term" value="P:cell wall organization"/>
    <property type="evidence" value="ECO:0007669"/>
    <property type="project" value="UniProtKB-KW"/>
</dbReference>
<evidence type="ECO:0000259" key="15">
    <source>
        <dbReference type="Pfam" id="PF03717"/>
    </source>
</evidence>
<evidence type="ECO:0000256" key="10">
    <source>
        <dbReference type="ARBA" id="ARBA00022989"/>
    </source>
</evidence>
<protein>
    <submittedName>
        <fullName evidence="16">Penicillin-binding protein 2</fullName>
    </submittedName>
</protein>
<evidence type="ECO:0000256" key="2">
    <source>
        <dbReference type="ARBA" id="ARBA00004236"/>
    </source>
</evidence>
<evidence type="ECO:0000256" key="9">
    <source>
        <dbReference type="ARBA" id="ARBA00022984"/>
    </source>
</evidence>
<dbReference type="Proteomes" id="UP000176634">
    <property type="component" value="Unassembled WGS sequence"/>
</dbReference>
<evidence type="ECO:0000256" key="6">
    <source>
        <dbReference type="ARBA" id="ARBA00022692"/>
    </source>
</evidence>
<dbReference type="Gene3D" id="3.90.1310.10">
    <property type="entry name" value="Penicillin-binding protein 2a (Domain 2)"/>
    <property type="match status" value="1"/>
</dbReference>
<keyword evidence="8" id="KW-0133">Cell shape</keyword>
<dbReference type="InterPro" id="IPR001460">
    <property type="entry name" value="PCN-bd_Tpept"/>
</dbReference>
<dbReference type="PANTHER" id="PTHR30627">
    <property type="entry name" value="PEPTIDOGLYCAN D,D-TRANSPEPTIDASE"/>
    <property type="match status" value="1"/>
</dbReference>
<dbReference type="GO" id="GO:0008360">
    <property type="term" value="P:regulation of cell shape"/>
    <property type="evidence" value="ECO:0007669"/>
    <property type="project" value="UniProtKB-KW"/>
</dbReference>
<feature type="domain" description="Penicillin-binding protein dimerisation" evidence="15">
    <location>
        <begin position="102"/>
        <end position="279"/>
    </location>
</feature>
<keyword evidence="3" id="KW-1003">Cell membrane</keyword>
<dbReference type="STRING" id="1798705.A2563_01705"/>
<dbReference type="InterPro" id="IPR017790">
    <property type="entry name" value="Penicillin-binding_protein_2"/>
</dbReference>
<organism evidence="16 17">
    <name type="scientific">Candidatus Magasanikbacteria bacterium RIFOXYD1_FULL_40_23</name>
    <dbReference type="NCBI Taxonomy" id="1798705"/>
    <lineage>
        <taxon>Bacteria</taxon>
        <taxon>Candidatus Magasanikiibacteriota</taxon>
    </lineage>
</organism>
<comment type="caution">
    <text evidence="16">The sequence shown here is derived from an EMBL/GenBank/DDBJ whole genome shotgun (WGS) entry which is preliminary data.</text>
</comment>
<evidence type="ECO:0000256" key="1">
    <source>
        <dbReference type="ARBA" id="ARBA00004167"/>
    </source>
</evidence>
<comment type="subcellular location">
    <subcellularLocation>
        <location evidence="2">Cell membrane</location>
    </subcellularLocation>
    <subcellularLocation>
        <location evidence="1">Membrane</location>
        <topology evidence="1">Single-pass membrane protein</topology>
    </subcellularLocation>
</comment>
<keyword evidence="4" id="KW-0997">Cell inner membrane</keyword>
<dbReference type="PANTHER" id="PTHR30627:SF2">
    <property type="entry name" value="PEPTIDOGLYCAN D,D-TRANSPEPTIDASE MRDA"/>
    <property type="match status" value="1"/>
</dbReference>
<keyword evidence="5" id="KW-0645">Protease</keyword>
<dbReference type="SUPFAM" id="SSF56601">
    <property type="entry name" value="beta-lactamase/transpeptidase-like"/>
    <property type="match status" value="1"/>
</dbReference>